<name>A0A858ZUY7_9BURK</name>
<evidence type="ECO:0000313" key="13">
    <source>
        <dbReference type="EMBL" id="QKD44766.1"/>
    </source>
</evidence>
<evidence type="ECO:0000256" key="10">
    <source>
        <dbReference type="ARBA" id="ARBA00023237"/>
    </source>
</evidence>
<evidence type="ECO:0000256" key="3">
    <source>
        <dbReference type="ARBA" id="ARBA00022448"/>
    </source>
</evidence>
<evidence type="ECO:0000256" key="6">
    <source>
        <dbReference type="ARBA" id="ARBA00022729"/>
    </source>
</evidence>
<proteinExistence type="predicted"/>
<keyword evidence="5" id="KW-0812">Transmembrane</keyword>
<dbReference type="EMBL" id="CP051298">
    <property type="protein sequence ID" value="QKD44766.1"/>
    <property type="molecule type" value="Genomic_DNA"/>
</dbReference>
<dbReference type="Gene3D" id="2.40.160.10">
    <property type="entry name" value="Porin"/>
    <property type="match status" value="1"/>
</dbReference>
<keyword evidence="8" id="KW-0626">Porin</keyword>
<protein>
    <submittedName>
        <fullName evidence="13">Porin</fullName>
    </submittedName>
</protein>
<dbReference type="InterPro" id="IPR002299">
    <property type="entry name" value="Porin_Neis"/>
</dbReference>
<keyword evidence="7" id="KW-0406">Ion transport</keyword>
<dbReference type="PRINTS" id="PR00184">
    <property type="entry name" value="NEISSPPORIN"/>
</dbReference>
<organism evidence="13 14">
    <name type="scientific">Alicycliphilus denitrificans</name>
    <dbReference type="NCBI Taxonomy" id="179636"/>
    <lineage>
        <taxon>Bacteria</taxon>
        <taxon>Pseudomonadati</taxon>
        <taxon>Pseudomonadota</taxon>
        <taxon>Betaproteobacteria</taxon>
        <taxon>Burkholderiales</taxon>
        <taxon>Comamonadaceae</taxon>
        <taxon>Alicycliphilus</taxon>
    </lineage>
</organism>
<keyword evidence="4" id="KW-1134">Transmembrane beta strand</keyword>
<evidence type="ECO:0000256" key="5">
    <source>
        <dbReference type="ARBA" id="ARBA00022692"/>
    </source>
</evidence>
<dbReference type="GO" id="GO:0046930">
    <property type="term" value="C:pore complex"/>
    <property type="evidence" value="ECO:0007669"/>
    <property type="project" value="UniProtKB-KW"/>
</dbReference>
<dbReference type="GO" id="GO:0034220">
    <property type="term" value="P:monoatomic ion transmembrane transport"/>
    <property type="evidence" value="ECO:0007669"/>
    <property type="project" value="InterPro"/>
</dbReference>
<dbReference type="GO" id="GO:0015288">
    <property type="term" value="F:porin activity"/>
    <property type="evidence" value="ECO:0007669"/>
    <property type="project" value="UniProtKB-KW"/>
</dbReference>
<dbReference type="PANTHER" id="PTHR34501">
    <property type="entry name" value="PROTEIN YDDL-RELATED"/>
    <property type="match status" value="1"/>
</dbReference>
<evidence type="ECO:0000256" key="11">
    <source>
        <dbReference type="SAM" id="SignalP"/>
    </source>
</evidence>
<evidence type="ECO:0000256" key="4">
    <source>
        <dbReference type="ARBA" id="ARBA00022452"/>
    </source>
</evidence>
<dbReference type="InterPro" id="IPR001702">
    <property type="entry name" value="Porin_Gram-ve"/>
</dbReference>
<dbReference type="SUPFAM" id="SSF56935">
    <property type="entry name" value="Porins"/>
    <property type="match status" value="1"/>
</dbReference>
<keyword evidence="3" id="KW-0813">Transport</keyword>
<comment type="subcellular location">
    <subcellularLocation>
        <location evidence="1">Cell outer membrane</location>
        <topology evidence="1">Multi-pass membrane protein</topology>
    </subcellularLocation>
</comment>
<evidence type="ECO:0000256" key="1">
    <source>
        <dbReference type="ARBA" id="ARBA00004571"/>
    </source>
</evidence>
<keyword evidence="6 11" id="KW-0732">Signal</keyword>
<keyword evidence="9" id="KW-0472">Membrane</keyword>
<feature type="domain" description="Porin" evidence="12">
    <location>
        <begin position="14"/>
        <end position="324"/>
    </location>
</feature>
<accession>A0A858ZUY7</accession>
<comment type="subunit">
    <text evidence="2">Homotrimer.</text>
</comment>
<dbReference type="InterPro" id="IPR050298">
    <property type="entry name" value="Gram-neg_bact_OMP"/>
</dbReference>
<evidence type="ECO:0000256" key="8">
    <source>
        <dbReference type="ARBA" id="ARBA00023114"/>
    </source>
</evidence>
<dbReference type="InterPro" id="IPR023614">
    <property type="entry name" value="Porin_dom_sf"/>
</dbReference>
<evidence type="ECO:0000256" key="2">
    <source>
        <dbReference type="ARBA" id="ARBA00011233"/>
    </source>
</evidence>
<dbReference type="Proteomes" id="UP000500755">
    <property type="component" value="Chromosome"/>
</dbReference>
<evidence type="ECO:0000256" key="7">
    <source>
        <dbReference type="ARBA" id="ARBA00023065"/>
    </source>
</evidence>
<feature type="chain" id="PRO_5032410967" evidence="11">
    <location>
        <begin position="22"/>
        <end position="351"/>
    </location>
</feature>
<dbReference type="Pfam" id="PF13609">
    <property type="entry name" value="Porin_4"/>
    <property type="match status" value="1"/>
</dbReference>
<dbReference type="AlphaFoldDB" id="A0A858ZUY7"/>
<dbReference type="GO" id="GO:0009279">
    <property type="term" value="C:cell outer membrane"/>
    <property type="evidence" value="ECO:0007669"/>
    <property type="project" value="UniProtKB-SubCell"/>
</dbReference>
<feature type="signal peptide" evidence="11">
    <location>
        <begin position="1"/>
        <end position="21"/>
    </location>
</feature>
<evidence type="ECO:0000313" key="14">
    <source>
        <dbReference type="Proteomes" id="UP000500755"/>
    </source>
</evidence>
<sequence length="351" mass="36693">MKKTIALAAGLAGMALSPAFAQSSVTLYGLMDAGLVHIDNVGGASSNQVRSGSALTSRFGLRGSEDLGGGLSAIFNLESGIWADTGAIQGDFFQRQSWIGLRSASFGEVTAGRLLPSISDVLIGSTQAPYLGNPTATIDGAATAGASARFNNMLGTRVSNAIKYASPSFSGFKVHALTAFGEVAGSNSAGRVLSLGGSYVSDSIEAGLVYHETQCKDAGGCAPGKAKDKILGLGGSYKLNGARYGAVYTRQENALNVQGNDADVFTMYARVPLSPQWIVMGGLQFQNDKSVQNYDVRQVNLGANYVLSKRTWLYALYSHQTVKNGGKAGMYSATSDSDKQNQFSTGVVHTF</sequence>
<evidence type="ECO:0000259" key="12">
    <source>
        <dbReference type="Pfam" id="PF13609"/>
    </source>
</evidence>
<dbReference type="OMA" id="MYQHAIG"/>
<gene>
    <name evidence="13" type="ORF">HF896_14600</name>
</gene>
<dbReference type="PANTHER" id="PTHR34501:SF9">
    <property type="entry name" value="MAJOR OUTER MEMBRANE PROTEIN P.IA"/>
    <property type="match status" value="1"/>
</dbReference>
<keyword evidence="10" id="KW-0998">Cell outer membrane</keyword>
<evidence type="ECO:0000256" key="9">
    <source>
        <dbReference type="ARBA" id="ARBA00023136"/>
    </source>
</evidence>
<dbReference type="PRINTS" id="PR00182">
    <property type="entry name" value="ECOLNEIPORIN"/>
</dbReference>
<dbReference type="RefSeq" id="WP_013519721.1">
    <property type="nucleotide sequence ID" value="NZ_CP051298.1"/>
</dbReference>
<dbReference type="CDD" id="cd00342">
    <property type="entry name" value="gram_neg_porins"/>
    <property type="match status" value="1"/>
</dbReference>
<dbReference type="InterPro" id="IPR033900">
    <property type="entry name" value="Gram_neg_porin_domain"/>
</dbReference>
<reference evidence="13 14" key="1">
    <citation type="submission" date="2020-05" db="EMBL/GenBank/DDBJ databases">
        <title>Complete genome sequence of Alicycliphilus denitrificans DP3.</title>
        <authorList>
            <person name="Chen X."/>
        </authorList>
    </citation>
    <scope>NUCLEOTIDE SEQUENCE [LARGE SCALE GENOMIC DNA]</scope>
    <source>
        <strain evidence="13 14">DP3</strain>
    </source>
</reference>